<comment type="catalytic activity">
    <reaction evidence="11 12">
        <text>a UDP-3-O-[(3R)-3-hydroxyacyl]-N-acetyl-alpha-D-glucosamine + H2O = a UDP-3-O-[(3R)-3-hydroxyacyl]-alpha-D-glucosamine + acetate</text>
        <dbReference type="Rhea" id="RHEA:67816"/>
        <dbReference type="ChEBI" id="CHEBI:15377"/>
        <dbReference type="ChEBI" id="CHEBI:30089"/>
        <dbReference type="ChEBI" id="CHEBI:137740"/>
        <dbReference type="ChEBI" id="CHEBI:173225"/>
        <dbReference type="EC" id="3.5.1.108"/>
    </reaction>
</comment>
<evidence type="ECO:0000256" key="5">
    <source>
        <dbReference type="ARBA" id="ARBA00022516"/>
    </source>
</evidence>
<dbReference type="HAMAP" id="MF_00388">
    <property type="entry name" value="LpxC"/>
    <property type="match status" value="1"/>
</dbReference>
<keyword evidence="15" id="KW-1185">Reference proteome</keyword>
<reference evidence="14" key="1">
    <citation type="journal article" date="2023" name="Int. J. Syst. Evol. Microbiol.">
        <title>Methylocystis iwaonis sp. nov., a type II methane-oxidizing bacterium from surface soil of a rice paddy field in Japan, and emended description of the genus Methylocystis (ex Whittenbury et al. 1970) Bowman et al. 1993.</title>
        <authorList>
            <person name="Kaise H."/>
            <person name="Sawadogo J.B."/>
            <person name="Alam M.S."/>
            <person name="Ueno C."/>
            <person name="Dianou D."/>
            <person name="Shinjo R."/>
            <person name="Asakawa S."/>
        </authorList>
    </citation>
    <scope>NUCLEOTIDE SEQUENCE</scope>
    <source>
        <strain evidence="14">LMG27198</strain>
    </source>
</reference>
<proteinExistence type="inferred from homology"/>
<dbReference type="InterPro" id="IPR015870">
    <property type="entry name" value="UDP-acyl_N-AcGlcN_deAcase_N"/>
</dbReference>
<feature type="binding site" evidence="12">
    <location>
        <position position="104"/>
    </location>
    <ligand>
        <name>Zn(2+)</name>
        <dbReference type="ChEBI" id="CHEBI:29105"/>
    </ligand>
</feature>
<dbReference type="GO" id="GO:0009245">
    <property type="term" value="P:lipid A biosynthetic process"/>
    <property type="evidence" value="ECO:0007669"/>
    <property type="project" value="UniProtKB-UniRule"/>
</dbReference>
<evidence type="ECO:0000313" key="15">
    <source>
        <dbReference type="Proteomes" id="UP001144323"/>
    </source>
</evidence>
<evidence type="ECO:0000256" key="1">
    <source>
        <dbReference type="ARBA" id="ARBA00001947"/>
    </source>
</evidence>
<comment type="cofactor">
    <cofactor evidence="1 12">
        <name>Zn(2+)</name>
        <dbReference type="ChEBI" id="CHEBI:29105"/>
    </cofactor>
</comment>
<comment type="pathway">
    <text evidence="3 12">Glycolipid biosynthesis; lipid IV(A) biosynthesis; lipid IV(A) from (3R)-3-hydroxytetradecanoyl-[acyl-carrier-protein] and UDP-N-acetyl-alpha-D-glucosamine: step 2/6.</text>
</comment>
<evidence type="ECO:0000256" key="13">
    <source>
        <dbReference type="SAM" id="MobiDB-lite"/>
    </source>
</evidence>
<keyword evidence="10 12" id="KW-0443">Lipid metabolism</keyword>
<evidence type="ECO:0000313" key="14">
    <source>
        <dbReference type="EMBL" id="GLI93986.1"/>
    </source>
</evidence>
<dbReference type="PANTHER" id="PTHR33694">
    <property type="entry name" value="UDP-3-O-ACYL-N-ACETYLGLUCOSAMINE DEACETYLASE 1, MITOCHONDRIAL-RELATED"/>
    <property type="match status" value="1"/>
</dbReference>
<protein>
    <recommendedName>
        <fullName evidence="4 12">UDP-3-O-acyl-N-acetylglucosamine deacetylase</fullName>
        <shortName evidence="12">UDP-3-O-acyl-GlcNAc deacetylase</shortName>
        <ecNumber evidence="4 12">3.5.1.108</ecNumber>
    </recommendedName>
    <alternativeName>
        <fullName evidence="12">UDP-3-O-[R-3-hydroxymyristoyl]-N-acetylglucosamine deacetylase</fullName>
    </alternativeName>
</protein>
<name>A0A9W6GVS4_9HYPH</name>
<evidence type="ECO:0000256" key="11">
    <source>
        <dbReference type="ARBA" id="ARBA00024535"/>
    </source>
</evidence>
<dbReference type="InterPro" id="IPR020568">
    <property type="entry name" value="Ribosomal_Su5_D2-typ_SF"/>
</dbReference>
<dbReference type="Proteomes" id="UP001144323">
    <property type="component" value="Unassembled WGS sequence"/>
</dbReference>
<dbReference type="NCBIfam" id="TIGR00325">
    <property type="entry name" value="lpxC"/>
    <property type="match status" value="1"/>
</dbReference>
<comment type="caution">
    <text evidence="14">The sequence shown here is derived from an EMBL/GenBank/DDBJ whole genome shotgun (WGS) entry which is preliminary data.</text>
</comment>
<dbReference type="EC" id="3.5.1.108" evidence="4 12"/>
<dbReference type="InterPro" id="IPR004463">
    <property type="entry name" value="UDP-acyl_GlcNac_deAcase"/>
</dbReference>
<dbReference type="EMBL" id="BSEC01000001">
    <property type="protein sequence ID" value="GLI93986.1"/>
    <property type="molecule type" value="Genomic_DNA"/>
</dbReference>
<dbReference type="AlphaFoldDB" id="A0A9W6GVS4"/>
<feature type="binding site" evidence="12">
    <location>
        <position position="265"/>
    </location>
    <ligand>
        <name>Zn(2+)</name>
        <dbReference type="ChEBI" id="CHEBI:29105"/>
    </ligand>
</feature>
<feature type="active site" description="Proton donor" evidence="12">
    <location>
        <position position="288"/>
    </location>
</feature>
<dbReference type="GO" id="GO:0103117">
    <property type="term" value="F:UDP-3-O-acyl-N-acetylglucosamine deacetylase activity"/>
    <property type="evidence" value="ECO:0007669"/>
    <property type="project" value="UniProtKB-UniRule"/>
</dbReference>
<accession>A0A9W6GVS4</accession>
<keyword evidence="5 12" id="KW-0444">Lipid biosynthesis</keyword>
<feature type="region of interest" description="Disordered" evidence="13">
    <location>
        <begin position="1"/>
        <end position="25"/>
    </location>
</feature>
<comment type="function">
    <text evidence="2 12">Catalyzes the hydrolysis of UDP-3-O-myristoyl-N-acetylglucosamine to form UDP-3-O-myristoylglucosamine and acetate, the committed step in lipid A biosynthesis.</text>
</comment>
<evidence type="ECO:0000256" key="7">
    <source>
        <dbReference type="ARBA" id="ARBA00022723"/>
    </source>
</evidence>
<keyword evidence="9 12" id="KW-0862">Zinc</keyword>
<gene>
    <name evidence="12 14" type="primary">lpxC</name>
    <name evidence="14" type="ORF">LMG27198_29780</name>
</gene>
<evidence type="ECO:0000256" key="6">
    <source>
        <dbReference type="ARBA" id="ARBA00022556"/>
    </source>
</evidence>
<evidence type="ECO:0000256" key="4">
    <source>
        <dbReference type="ARBA" id="ARBA00012745"/>
    </source>
</evidence>
<dbReference type="InterPro" id="IPR011334">
    <property type="entry name" value="UDP-acyl_GlcNac_deAcase_C"/>
</dbReference>
<dbReference type="Pfam" id="PF03331">
    <property type="entry name" value="LpxC"/>
    <property type="match status" value="1"/>
</dbReference>
<evidence type="ECO:0000256" key="2">
    <source>
        <dbReference type="ARBA" id="ARBA00002923"/>
    </source>
</evidence>
<evidence type="ECO:0000256" key="12">
    <source>
        <dbReference type="HAMAP-Rule" id="MF_00388"/>
    </source>
</evidence>
<dbReference type="GO" id="GO:0016020">
    <property type="term" value="C:membrane"/>
    <property type="evidence" value="ECO:0007669"/>
    <property type="project" value="GOC"/>
</dbReference>
<keyword evidence="7 12" id="KW-0479">Metal-binding</keyword>
<evidence type="ECO:0000256" key="10">
    <source>
        <dbReference type="ARBA" id="ARBA00023098"/>
    </source>
</evidence>
<keyword evidence="6 12" id="KW-0441">Lipid A biosynthesis</keyword>
<dbReference type="SUPFAM" id="SSF54211">
    <property type="entry name" value="Ribosomal protein S5 domain 2-like"/>
    <property type="match status" value="2"/>
</dbReference>
<sequence>MGNLHPNGQAGPAREDSPIRSKLRRSVTAARAAQTTLARAVTLSGRGVHGDRESRVTLAPAAPHSGIVFSLGGAELRADWRVVDATQLRTRLSVGAASVSTVEHLLAALSGLGVDNALVLVEGDEVPAMDGSAQAFVAAIDEAGVVDLPAPRALLQVVHAVRVSHGAGWAELAPADSGLSLDVEIAFEGLIGRQRRALTLTPDHFRTELARARSFGFLRDAERLWREGLALGASLDNTVVLDGETVLNPQGLRFADECVRHKMLDVVGDLALAGAPLVGAFRSYRGGHALNMALLEAAAREGALTWREAASVAEAPARHPSP</sequence>
<dbReference type="Gene3D" id="3.30.230.20">
    <property type="entry name" value="lpxc deacetylase, domain 1"/>
    <property type="match status" value="1"/>
</dbReference>
<dbReference type="PANTHER" id="PTHR33694:SF1">
    <property type="entry name" value="UDP-3-O-ACYL-N-ACETYLGLUCOSAMINE DEACETYLASE 1, MITOCHONDRIAL-RELATED"/>
    <property type="match status" value="1"/>
</dbReference>
<feature type="binding site" evidence="12">
    <location>
        <position position="261"/>
    </location>
    <ligand>
        <name>Zn(2+)</name>
        <dbReference type="ChEBI" id="CHEBI:29105"/>
    </ligand>
</feature>
<evidence type="ECO:0000256" key="8">
    <source>
        <dbReference type="ARBA" id="ARBA00022801"/>
    </source>
</evidence>
<comment type="similarity">
    <text evidence="12">Belongs to the LpxC family.</text>
</comment>
<dbReference type="Gene3D" id="3.30.1700.10">
    <property type="entry name" value="lpxc deacetylase, domain 2"/>
    <property type="match status" value="1"/>
</dbReference>
<organism evidence="14 15">
    <name type="scientific">Methylocystis echinoides</name>
    <dbReference type="NCBI Taxonomy" id="29468"/>
    <lineage>
        <taxon>Bacteria</taxon>
        <taxon>Pseudomonadati</taxon>
        <taxon>Pseudomonadota</taxon>
        <taxon>Alphaproteobacteria</taxon>
        <taxon>Hyphomicrobiales</taxon>
        <taxon>Methylocystaceae</taxon>
        <taxon>Methylocystis</taxon>
    </lineage>
</organism>
<dbReference type="GO" id="GO:0046872">
    <property type="term" value="F:metal ion binding"/>
    <property type="evidence" value="ECO:0007669"/>
    <property type="project" value="UniProtKB-KW"/>
</dbReference>
<keyword evidence="8 12" id="KW-0378">Hydrolase</keyword>
<evidence type="ECO:0000256" key="3">
    <source>
        <dbReference type="ARBA" id="ARBA00005002"/>
    </source>
</evidence>
<evidence type="ECO:0000256" key="9">
    <source>
        <dbReference type="ARBA" id="ARBA00022833"/>
    </source>
</evidence>